<dbReference type="EMBL" id="GBYB01002737">
    <property type="protein sequence ID" value="JAG72504.1"/>
    <property type="molecule type" value="Transcribed_RNA"/>
</dbReference>
<dbReference type="AlphaFoldDB" id="A0A0C9QQ08"/>
<evidence type="ECO:0000313" key="1">
    <source>
        <dbReference type="EMBL" id="JAG72504.1"/>
    </source>
</evidence>
<name>A0A0C9QQ08_9HYME</name>
<accession>A0A0C9QQ08</accession>
<gene>
    <name evidence="1" type="primary">atr1</name>
    <name evidence="1" type="ORF">g.9692</name>
</gene>
<reference evidence="1" key="1">
    <citation type="submission" date="2015-01" db="EMBL/GenBank/DDBJ databases">
        <title>Transcriptome Assembly of Fopius arisanus.</title>
        <authorList>
            <person name="Geib S."/>
        </authorList>
    </citation>
    <scope>NUCLEOTIDE SEQUENCE</scope>
</reference>
<protein>
    <submittedName>
        <fullName evidence="1">Atr1 protein</fullName>
    </submittedName>
</protein>
<feature type="non-terminal residue" evidence="1">
    <location>
        <position position="1"/>
    </location>
</feature>
<proteinExistence type="predicted"/>
<sequence length="202" mass="23974">ENPEISLLDNLTVSKTLEICIERFLDRVKNNADINSKIKPAVKKIQVSSNERSELFQSRDINYANDWEKNYYMKNSDMTAYKRQYYDSLLNYQRAKAVTNSMTPMPSTSTYDSSYYEYLQQHQWMYQQRLIMGHQYTQRLIQPEFSPLRNPYGRFNEWMPNCTTSRQSQEAFGYYSTNCPPDYEAMAKHKSNFSGESEVKKE</sequence>
<organism evidence="1">
    <name type="scientific">Fopius arisanus</name>
    <dbReference type="NCBI Taxonomy" id="64838"/>
    <lineage>
        <taxon>Eukaryota</taxon>
        <taxon>Metazoa</taxon>
        <taxon>Ecdysozoa</taxon>
        <taxon>Arthropoda</taxon>
        <taxon>Hexapoda</taxon>
        <taxon>Insecta</taxon>
        <taxon>Pterygota</taxon>
        <taxon>Neoptera</taxon>
        <taxon>Endopterygota</taxon>
        <taxon>Hymenoptera</taxon>
        <taxon>Apocrita</taxon>
        <taxon>Ichneumonoidea</taxon>
        <taxon>Braconidae</taxon>
        <taxon>Opiinae</taxon>
        <taxon>Fopius</taxon>
    </lineage>
</organism>